<dbReference type="InterPro" id="IPR038058">
    <property type="entry name" value="PhnH-like_sp"/>
</dbReference>
<dbReference type="GO" id="GO:0019634">
    <property type="term" value="P:organic phosphonate metabolic process"/>
    <property type="evidence" value="ECO:0007669"/>
    <property type="project" value="InterPro"/>
</dbReference>
<dbReference type="OrthoDB" id="9814509at2"/>
<keyword evidence="1" id="KW-0456">Lyase</keyword>
<dbReference type="EMBL" id="MKIM01000025">
    <property type="protein sequence ID" value="OLP45246.1"/>
    <property type="molecule type" value="Genomic_DNA"/>
</dbReference>
<keyword evidence="2" id="KW-1185">Reference proteome</keyword>
<dbReference type="NCBIfam" id="TIGR03292">
    <property type="entry name" value="PhnH_redo"/>
    <property type="match status" value="1"/>
</dbReference>
<organism evidence="1 2">
    <name type="scientific">Rhizobium oryziradicis</name>
    <dbReference type="NCBI Taxonomy" id="1867956"/>
    <lineage>
        <taxon>Bacteria</taxon>
        <taxon>Pseudomonadati</taxon>
        <taxon>Pseudomonadota</taxon>
        <taxon>Alphaproteobacteria</taxon>
        <taxon>Hyphomicrobiales</taxon>
        <taxon>Rhizobiaceae</taxon>
        <taxon>Rhizobium/Agrobacterium group</taxon>
        <taxon>Rhizobium</taxon>
    </lineage>
</organism>
<protein>
    <submittedName>
        <fullName evidence="1">Phosphonate C-P lyase system protein PhnH</fullName>
    </submittedName>
</protein>
<name>A0A1Q8ZTF5_9HYPH</name>
<dbReference type="PIRSF" id="PIRSF020680">
    <property type="entry name" value="PhnH"/>
    <property type="match status" value="1"/>
</dbReference>
<dbReference type="STRING" id="1867956.BJF95_18175"/>
<dbReference type="AlphaFoldDB" id="A0A1Q8ZTF5"/>
<dbReference type="RefSeq" id="WP_075639160.1">
    <property type="nucleotide sequence ID" value="NZ_MKIM01000025.1"/>
</dbReference>
<accession>A0A1Q8ZTF5</accession>
<gene>
    <name evidence="1" type="ORF">BJF95_18175</name>
</gene>
<dbReference type="GO" id="GO:0016829">
    <property type="term" value="F:lyase activity"/>
    <property type="evidence" value="ECO:0007669"/>
    <property type="project" value="UniProtKB-KW"/>
</dbReference>
<sequence length="208" mass="22357">MSMNPENVISHESLLGGFADPVFDTQAVFRAVMDAMARPGLRQTVDRPLTPPAGLGHAQGAIALTLCDHDVGVWLSSGLAKSPVGAWIGFHTGARLVEEKSECQFAFLEAGTLRLTFHAFALGSQDYPDRSTTLVVELPSLTGGPELILRGPGIKEQAVIAPRGLPESFLLQWQENHQQFPRGIDLILTSGCDLIGLPRSCTISLKES</sequence>
<dbReference type="InterPro" id="IPR008772">
    <property type="entry name" value="Phosphonate_metab_PhnH"/>
</dbReference>
<dbReference type="Proteomes" id="UP000186894">
    <property type="component" value="Unassembled WGS sequence"/>
</dbReference>
<dbReference type="SUPFAM" id="SSF159709">
    <property type="entry name" value="PhnH-like"/>
    <property type="match status" value="1"/>
</dbReference>
<dbReference type="Gene3D" id="3.40.50.11310">
    <property type="entry name" value="Bacterial phosphonate metabolism protein PhnH"/>
    <property type="match status" value="1"/>
</dbReference>
<evidence type="ECO:0000313" key="2">
    <source>
        <dbReference type="Proteomes" id="UP000186894"/>
    </source>
</evidence>
<comment type="caution">
    <text evidence="1">The sequence shown here is derived from an EMBL/GenBank/DDBJ whole genome shotgun (WGS) entry which is preliminary data.</text>
</comment>
<evidence type="ECO:0000313" key="1">
    <source>
        <dbReference type="EMBL" id="OLP45246.1"/>
    </source>
</evidence>
<proteinExistence type="predicted"/>
<reference evidence="1 2" key="1">
    <citation type="submission" date="2016-09" db="EMBL/GenBank/DDBJ databases">
        <title>Rhizobium oryziradicis sp. nov., isolated from the root of rice.</title>
        <authorList>
            <person name="Zhao J."/>
            <person name="Zhang X."/>
        </authorList>
    </citation>
    <scope>NUCLEOTIDE SEQUENCE [LARGE SCALE GENOMIC DNA]</scope>
    <source>
        <strain evidence="1 2">N19</strain>
    </source>
</reference>
<dbReference type="Pfam" id="PF05845">
    <property type="entry name" value="PhnH"/>
    <property type="match status" value="1"/>
</dbReference>